<evidence type="ECO:0000256" key="1">
    <source>
        <dbReference type="SAM" id="Phobius"/>
    </source>
</evidence>
<keyword evidence="1" id="KW-1133">Transmembrane helix</keyword>
<dbReference type="AlphaFoldDB" id="A0A5E5NZB7"/>
<sequence>MLSLRLRWYALETSRVLRRHWQVLCLTLMLVLPSMPVFAQARILGAPVLAALAPARSAEWQFLWVHALEAVGVLWVLAQRRAISGGAFATFVRSLPIPAWRRRGVDAALVALASTPLLLSVAAAFVALAFTPDNGSHYLYVLDLTLITLGAQLAALNRQLRSAAPLVMANMLLVAGLQTSGSLSLSMLAGALGISVWTLSRAPAVSAAHRGRSVAWRVPSMATGSHGLRRLLPAVGWVQIGILRAHASTVAARAMLMAATAASTCYLSALWDFDVRATGLVVITQAVILVVAALHFRELRQAHLRAAHFTRSLPIRPLRQTLADIATVLCIAVPFGVAGPLSLVMNDAMSSWQASSLLLAGAPLVALLHLPQRWVPRQSVLLGATLAALWVATVWQYFVH</sequence>
<feature type="transmembrane region" description="Helical" evidence="1">
    <location>
        <begin position="107"/>
        <end position="131"/>
    </location>
</feature>
<feature type="transmembrane region" description="Helical" evidence="1">
    <location>
        <begin position="351"/>
        <end position="368"/>
    </location>
</feature>
<dbReference type="RefSeq" id="WP_094068096.1">
    <property type="nucleotide sequence ID" value="NZ_CABPSX010000001.1"/>
</dbReference>
<dbReference type="OrthoDB" id="9074745at2"/>
<feature type="transmembrane region" description="Helical" evidence="1">
    <location>
        <begin position="60"/>
        <end position="78"/>
    </location>
</feature>
<feature type="transmembrane region" description="Helical" evidence="1">
    <location>
        <begin position="250"/>
        <end position="271"/>
    </location>
</feature>
<accession>A0A5E5NZB7</accession>
<reference evidence="2 3" key="1">
    <citation type="submission" date="2019-08" db="EMBL/GenBank/DDBJ databases">
        <authorList>
            <person name="Peeters C."/>
        </authorList>
    </citation>
    <scope>NUCLEOTIDE SEQUENCE [LARGE SCALE GENOMIC DNA]</scope>
    <source>
        <strain evidence="2 3">LMG 18089</strain>
    </source>
</reference>
<protein>
    <submittedName>
        <fullName evidence="2">Uncharacterized protein</fullName>
    </submittedName>
</protein>
<feature type="transmembrane region" description="Helical" evidence="1">
    <location>
        <begin position="277"/>
        <end position="296"/>
    </location>
</feature>
<proteinExistence type="predicted"/>
<keyword evidence="1" id="KW-0812">Transmembrane</keyword>
<keyword evidence="1" id="KW-0472">Membrane</keyword>
<name>A0A5E5NZB7_9BURK</name>
<organism evidence="2 3">
    <name type="scientific">Pandoraea apista</name>
    <dbReference type="NCBI Taxonomy" id="93218"/>
    <lineage>
        <taxon>Bacteria</taxon>
        <taxon>Pseudomonadati</taxon>
        <taxon>Pseudomonadota</taxon>
        <taxon>Betaproteobacteria</taxon>
        <taxon>Burkholderiales</taxon>
        <taxon>Burkholderiaceae</taxon>
        <taxon>Pandoraea</taxon>
    </lineage>
</organism>
<feature type="transmembrane region" description="Helical" evidence="1">
    <location>
        <begin position="380"/>
        <end position="398"/>
    </location>
</feature>
<evidence type="ECO:0000313" key="2">
    <source>
        <dbReference type="EMBL" id="VVG69375.1"/>
    </source>
</evidence>
<gene>
    <name evidence="2" type="ORF">PAP18089_00329</name>
</gene>
<feature type="transmembrane region" description="Helical" evidence="1">
    <location>
        <begin position="321"/>
        <end position="345"/>
    </location>
</feature>
<dbReference type="EMBL" id="CABPSX010000001">
    <property type="protein sequence ID" value="VVG69375.1"/>
    <property type="molecule type" value="Genomic_DNA"/>
</dbReference>
<evidence type="ECO:0000313" key="3">
    <source>
        <dbReference type="Proteomes" id="UP000364291"/>
    </source>
</evidence>
<dbReference type="Proteomes" id="UP000364291">
    <property type="component" value="Unassembled WGS sequence"/>
</dbReference>